<gene>
    <name evidence="2" type="ORF">SAMN05216287_2621</name>
</gene>
<reference evidence="3" key="1">
    <citation type="submission" date="2016-10" db="EMBL/GenBank/DDBJ databases">
        <authorList>
            <person name="Varghese N."/>
            <person name="Submissions S."/>
        </authorList>
    </citation>
    <scope>NUCLEOTIDE SEQUENCE [LARGE SCALE GENOMIC DNA]</scope>
    <source>
        <strain evidence="3">NRRL B-59562</strain>
    </source>
</reference>
<protein>
    <submittedName>
        <fullName evidence="2">Uncharacterized protein</fullName>
    </submittedName>
</protein>
<dbReference type="STRING" id="1007099.SAMN05216287_2621"/>
<keyword evidence="3" id="KW-1185">Reference proteome</keyword>
<evidence type="ECO:0000313" key="2">
    <source>
        <dbReference type="EMBL" id="SDX26172.1"/>
    </source>
</evidence>
<organism evidence="2 3">
    <name type="scientific">Pseudomonas kuykendallii</name>
    <dbReference type="NCBI Taxonomy" id="1007099"/>
    <lineage>
        <taxon>Bacteria</taxon>
        <taxon>Pseudomonadati</taxon>
        <taxon>Pseudomonadota</taxon>
        <taxon>Gammaproteobacteria</taxon>
        <taxon>Pseudomonadales</taxon>
        <taxon>Pseudomonadaceae</taxon>
        <taxon>Pseudomonas</taxon>
    </lineage>
</organism>
<dbReference type="RefSeq" id="WP_090228808.1">
    <property type="nucleotide sequence ID" value="NZ_FNNU01000003.1"/>
</dbReference>
<dbReference type="AlphaFoldDB" id="A0A1H3A8W7"/>
<dbReference type="OrthoDB" id="7029568at2"/>
<accession>A0A1H3A8W7</accession>
<sequence length="117" mass="12834">MRIDGYTSPYTADRSSRQGTAIAPYRDVSRGDGLRREDATSTAASQDFENIAQPRQVEPSKTARESNDDSLPIVRYTDTYERPVTSRAAQALASYSTTASYASELDANEVLGLDLYA</sequence>
<feature type="compositionally biased region" description="Basic and acidic residues" evidence="1">
    <location>
        <begin position="27"/>
        <end position="39"/>
    </location>
</feature>
<evidence type="ECO:0000256" key="1">
    <source>
        <dbReference type="SAM" id="MobiDB-lite"/>
    </source>
</evidence>
<dbReference type="EMBL" id="FNNU01000003">
    <property type="protein sequence ID" value="SDX26172.1"/>
    <property type="molecule type" value="Genomic_DNA"/>
</dbReference>
<evidence type="ECO:0000313" key="3">
    <source>
        <dbReference type="Proteomes" id="UP000243778"/>
    </source>
</evidence>
<name>A0A1H3A8W7_9PSED</name>
<feature type="region of interest" description="Disordered" evidence="1">
    <location>
        <begin position="1"/>
        <end position="73"/>
    </location>
</feature>
<proteinExistence type="predicted"/>
<dbReference type="Proteomes" id="UP000243778">
    <property type="component" value="Unassembled WGS sequence"/>
</dbReference>